<protein>
    <submittedName>
        <fullName evidence="2">Uncharacterized protein</fullName>
    </submittedName>
</protein>
<reference evidence="3" key="1">
    <citation type="journal article" date="2009" name="Science">
        <title>The B73 maize genome: complexity, diversity, and dynamics.</title>
        <authorList>
            <person name="Schnable P.S."/>
            <person name="Ware D."/>
            <person name="Fulton R.S."/>
            <person name="Stein J.C."/>
            <person name="Wei F."/>
            <person name="Pasternak S."/>
            <person name="Liang C."/>
            <person name="Zhang J."/>
            <person name="Fulton L."/>
            <person name="Graves T.A."/>
            <person name="Minx P."/>
            <person name="Reily A.D."/>
            <person name="Courtney L."/>
            <person name="Kruchowski S.S."/>
            <person name="Tomlinson C."/>
            <person name="Strong C."/>
            <person name="Delehaunty K."/>
            <person name="Fronick C."/>
            <person name="Courtney B."/>
            <person name="Rock S.M."/>
            <person name="Belter E."/>
            <person name="Du F."/>
            <person name="Kim K."/>
            <person name="Abbott R.M."/>
            <person name="Cotton M."/>
            <person name="Levy A."/>
            <person name="Marchetto P."/>
            <person name="Ochoa K."/>
            <person name="Jackson S.M."/>
            <person name="Gillam B."/>
            <person name="Chen W."/>
            <person name="Yan L."/>
            <person name="Higginbotham J."/>
            <person name="Cardenas M."/>
            <person name="Waligorski J."/>
            <person name="Applebaum E."/>
            <person name="Phelps L."/>
            <person name="Falcone J."/>
            <person name="Kanchi K."/>
            <person name="Thane T."/>
            <person name="Scimone A."/>
            <person name="Thane N."/>
            <person name="Henke J."/>
            <person name="Wang T."/>
            <person name="Ruppert J."/>
            <person name="Shah N."/>
            <person name="Rotter K."/>
            <person name="Hodges J."/>
            <person name="Ingenthron E."/>
            <person name="Cordes M."/>
            <person name="Kohlberg S."/>
            <person name="Sgro J."/>
            <person name="Delgado B."/>
            <person name="Mead K."/>
            <person name="Chinwalla A."/>
            <person name="Leonard S."/>
            <person name="Crouse K."/>
            <person name="Collura K."/>
            <person name="Kudrna D."/>
            <person name="Currie J."/>
            <person name="He R."/>
            <person name="Angelova A."/>
            <person name="Rajasekar S."/>
            <person name="Mueller T."/>
            <person name="Lomeli R."/>
            <person name="Scara G."/>
            <person name="Ko A."/>
            <person name="Delaney K."/>
            <person name="Wissotski M."/>
            <person name="Lopez G."/>
            <person name="Campos D."/>
            <person name="Braidotti M."/>
            <person name="Ashley E."/>
            <person name="Golser W."/>
            <person name="Kim H."/>
            <person name="Lee S."/>
            <person name="Lin J."/>
            <person name="Dujmic Z."/>
            <person name="Kim W."/>
            <person name="Talag J."/>
            <person name="Zuccolo A."/>
            <person name="Fan C."/>
            <person name="Sebastian A."/>
            <person name="Kramer M."/>
            <person name="Spiegel L."/>
            <person name="Nascimento L."/>
            <person name="Zutavern T."/>
            <person name="Miller B."/>
            <person name="Ambroise C."/>
            <person name="Muller S."/>
            <person name="Spooner W."/>
            <person name="Narechania A."/>
            <person name="Ren L."/>
            <person name="Wei S."/>
            <person name="Kumari S."/>
            <person name="Faga B."/>
            <person name="Levy M.J."/>
            <person name="McMahan L."/>
            <person name="Van Buren P."/>
            <person name="Vaughn M.W."/>
            <person name="Ying K."/>
            <person name="Yeh C.-T."/>
            <person name="Emrich S.J."/>
            <person name="Jia Y."/>
            <person name="Kalyanaraman A."/>
            <person name="Hsia A.-P."/>
            <person name="Barbazuk W.B."/>
            <person name="Baucom R.S."/>
            <person name="Brutnell T.P."/>
            <person name="Carpita N.C."/>
            <person name="Chaparro C."/>
            <person name="Chia J.-M."/>
            <person name="Deragon J.-M."/>
            <person name="Estill J.C."/>
            <person name="Fu Y."/>
            <person name="Jeddeloh J.A."/>
            <person name="Han Y."/>
            <person name="Lee H."/>
            <person name="Li P."/>
            <person name="Lisch D.R."/>
            <person name="Liu S."/>
            <person name="Liu Z."/>
            <person name="Nagel D.H."/>
            <person name="McCann M.C."/>
            <person name="SanMiguel P."/>
            <person name="Myers A.M."/>
            <person name="Nettleton D."/>
            <person name="Nguyen J."/>
            <person name="Penning B.W."/>
            <person name="Ponnala L."/>
            <person name="Schneider K.L."/>
            <person name="Schwartz D.C."/>
            <person name="Sharma A."/>
            <person name="Soderlund C."/>
            <person name="Springer N.M."/>
            <person name="Sun Q."/>
            <person name="Wang H."/>
            <person name="Waterman M."/>
            <person name="Westerman R."/>
            <person name="Wolfgruber T.K."/>
            <person name="Yang L."/>
            <person name="Yu Y."/>
            <person name="Zhang L."/>
            <person name="Zhou S."/>
            <person name="Zhu Q."/>
            <person name="Bennetzen J.L."/>
            <person name="Dawe R.K."/>
            <person name="Jiang J."/>
            <person name="Jiang N."/>
            <person name="Presting G.G."/>
            <person name="Wessler S.R."/>
            <person name="Aluru S."/>
            <person name="Martienssen R.A."/>
            <person name="Clifton S.W."/>
            <person name="McCombie W.R."/>
            <person name="Wing R.A."/>
            <person name="Wilson R.K."/>
        </authorList>
    </citation>
    <scope>NUCLEOTIDE SEQUENCE [LARGE SCALE GENOMIC DNA]</scope>
    <source>
        <strain evidence="3">cv. B73</strain>
    </source>
</reference>
<keyword evidence="3" id="KW-1185">Reference proteome</keyword>
<evidence type="ECO:0000313" key="2">
    <source>
        <dbReference type="EnsemblPlants" id="Zm00001eb214710_P001"/>
    </source>
</evidence>
<dbReference type="InParanoid" id="A0A804P7Y7"/>
<feature type="compositionally biased region" description="Low complexity" evidence="1">
    <location>
        <begin position="29"/>
        <end position="44"/>
    </location>
</feature>
<evidence type="ECO:0000313" key="3">
    <source>
        <dbReference type="Proteomes" id="UP000007305"/>
    </source>
</evidence>
<feature type="region of interest" description="Disordered" evidence="1">
    <location>
        <begin position="82"/>
        <end position="154"/>
    </location>
</feature>
<evidence type="ECO:0000256" key="1">
    <source>
        <dbReference type="SAM" id="MobiDB-lite"/>
    </source>
</evidence>
<dbReference type="Proteomes" id="UP000007305">
    <property type="component" value="Chromosome 5"/>
</dbReference>
<reference evidence="2" key="3">
    <citation type="submission" date="2021-05" db="UniProtKB">
        <authorList>
            <consortium name="EnsemblPlants"/>
        </authorList>
    </citation>
    <scope>IDENTIFICATION</scope>
    <source>
        <strain evidence="2">cv. B73</strain>
    </source>
</reference>
<proteinExistence type="predicted"/>
<organism evidence="2 3">
    <name type="scientific">Zea mays</name>
    <name type="common">Maize</name>
    <dbReference type="NCBI Taxonomy" id="4577"/>
    <lineage>
        <taxon>Eukaryota</taxon>
        <taxon>Viridiplantae</taxon>
        <taxon>Streptophyta</taxon>
        <taxon>Embryophyta</taxon>
        <taxon>Tracheophyta</taxon>
        <taxon>Spermatophyta</taxon>
        <taxon>Magnoliopsida</taxon>
        <taxon>Liliopsida</taxon>
        <taxon>Poales</taxon>
        <taxon>Poaceae</taxon>
        <taxon>PACMAD clade</taxon>
        <taxon>Panicoideae</taxon>
        <taxon>Andropogonodae</taxon>
        <taxon>Andropogoneae</taxon>
        <taxon>Tripsacinae</taxon>
        <taxon>Zea</taxon>
    </lineage>
</organism>
<dbReference type="AlphaFoldDB" id="A0A804P7Y7"/>
<accession>A0A804P7Y7</accession>
<name>A0A804P7Y7_MAIZE</name>
<dbReference type="Gramene" id="Zm00001eb214710_T001">
    <property type="protein sequence ID" value="Zm00001eb214710_P001"/>
    <property type="gene ID" value="Zm00001eb214710"/>
</dbReference>
<feature type="compositionally biased region" description="Basic and acidic residues" evidence="1">
    <location>
        <begin position="113"/>
        <end position="139"/>
    </location>
</feature>
<sequence>MSSMEVRREHRVEVKFMPGGPSRSQPWSRARGGPPRPGGRARAALGCTGAGARPRPPLRWIRGRGRALAWRIAEEPAVEPRLRRTAEAGRSGTRRAGMHGCWGQTAPAPAPDPKPRPRPCLEDRRGASRGAAPEEDRRGRAAGHAPRRDARVLGPDHACPCAGSEAEAAPLPGGRAVLCSCPRGGRAGLPARAGWRGRILLTSVHMQSLGSPSRFGLPPPKLPAFSPFPVAPRDASRDSRVRPPDVYKLVLQMPLPPIVIHPLPLPRTTFLGRHQGASARERAGGSYGPWRSTSRPVQPLLTVSARCPSLSHLVGAPPSLGACFLPMVWI</sequence>
<feature type="compositionally biased region" description="Basic and acidic residues" evidence="1">
    <location>
        <begin position="1"/>
        <end position="14"/>
    </location>
</feature>
<feature type="region of interest" description="Disordered" evidence="1">
    <location>
        <begin position="1"/>
        <end position="58"/>
    </location>
</feature>
<reference evidence="2" key="2">
    <citation type="submission" date="2019-07" db="EMBL/GenBank/DDBJ databases">
        <authorList>
            <person name="Seetharam A."/>
            <person name="Woodhouse M."/>
            <person name="Cannon E."/>
        </authorList>
    </citation>
    <scope>NUCLEOTIDE SEQUENCE [LARGE SCALE GENOMIC DNA]</scope>
    <source>
        <strain evidence="2">cv. B73</strain>
    </source>
</reference>
<dbReference type="EnsemblPlants" id="Zm00001eb214710_T001">
    <property type="protein sequence ID" value="Zm00001eb214710_P001"/>
    <property type="gene ID" value="Zm00001eb214710"/>
</dbReference>